<dbReference type="Pfam" id="PF13884">
    <property type="entry name" value="Peptidase_S74"/>
    <property type="match status" value="1"/>
</dbReference>
<name>A0A4S8HY24_9BACT</name>
<keyword evidence="1" id="KW-0732">Signal</keyword>
<reference evidence="3 4" key="1">
    <citation type="submission" date="2019-04" db="EMBL/GenBank/DDBJ databases">
        <title>Niastella caeni sp. nov., isolated from activated sludge.</title>
        <authorList>
            <person name="Sheng M."/>
        </authorList>
    </citation>
    <scope>NUCLEOTIDE SEQUENCE [LARGE SCALE GENOMIC DNA]</scope>
    <source>
        <strain evidence="3 4">HX-2-15</strain>
    </source>
</reference>
<protein>
    <recommendedName>
        <fullName evidence="2">Peptidase S74 domain-containing protein</fullName>
    </recommendedName>
</protein>
<dbReference type="Gene3D" id="2.150.10.10">
    <property type="entry name" value="Serralysin-like metalloprotease, C-terminal"/>
    <property type="match status" value="1"/>
</dbReference>
<dbReference type="OrthoDB" id="9807669at2"/>
<dbReference type="Proteomes" id="UP000306918">
    <property type="component" value="Unassembled WGS sequence"/>
</dbReference>
<dbReference type="InterPro" id="IPR030392">
    <property type="entry name" value="S74_ICA"/>
</dbReference>
<evidence type="ECO:0000313" key="4">
    <source>
        <dbReference type="Proteomes" id="UP000306918"/>
    </source>
</evidence>
<sequence length="470" mass="50046">MKITIPMKMLFASITVLLLASISCLAQNVAINEDGSLPDSKAILDIKSVNKGILIPRMSTAQRLAITPVKGLLVYDTTTNSFWYNLGERSGSAGWKNLATGAGWSLTGNSGTIDRVHFLGTTDSTPLNIRVNNQPAGRIEHVLGNTYLGYQAGASIGGGDTACTAIGNYALRVNEGPMNTAVGTGALASNFKGRSNTAIGHRSMAASWWGTRNTAVGGNSLSNNSQGHLNTAIGHSAMEYSTMAYENTAVGVNALRNNTTGSWNTAIGSGALSGNIKGSSNTAIGFHADVNNDSLTNATAIGYLTTVNANNKVRIGNSAVTVIEGQVPFTTPSDGRFKFKVKEDVKGLDFILQLRPVTYQFDVKRFDARYSIAGNNNENPNGNYALQASYDEAACIRRSGFIAQEVEKAAVASGYNFSGIIQPKTAQEHYGLSYEAFVVPLVKAVQEQQSLIADLQQQINELKQLLQKSK</sequence>
<feature type="signal peptide" evidence="1">
    <location>
        <begin position="1"/>
        <end position="26"/>
    </location>
</feature>
<organism evidence="3 4">
    <name type="scientific">Niastella caeni</name>
    <dbReference type="NCBI Taxonomy" id="2569763"/>
    <lineage>
        <taxon>Bacteria</taxon>
        <taxon>Pseudomonadati</taxon>
        <taxon>Bacteroidota</taxon>
        <taxon>Chitinophagia</taxon>
        <taxon>Chitinophagales</taxon>
        <taxon>Chitinophagaceae</taxon>
        <taxon>Niastella</taxon>
    </lineage>
</organism>
<proteinExistence type="predicted"/>
<evidence type="ECO:0000313" key="3">
    <source>
        <dbReference type="EMBL" id="THU38132.1"/>
    </source>
</evidence>
<gene>
    <name evidence="3" type="ORF">FAM09_15725</name>
</gene>
<dbReference type="InterPro" id="IPR011049">
    <property type="entry name" value="Serralysin-like_metalloprot_C"/>
</dbReference>
<evidence type="ECO:0000259" key="2">
    <source>
        <dbReference type="PROSITE" id="PS51688"/>
    </source>
</evidence>
<accession>A0A4S8HY24</accession>
<keyword evidence="4" id="KW-1185">Reference proteome</keyword>
<comment type="caution">
    <text evidence="3">The sequence shown here is derived from an EMBL/GenBank/DDBJ whole genome shotgun (WGS) entry which is preliminary data.</text>
</comment>
<feature type="chain" id="PRO_5021013667" description="Peptidase S74 domain-containing protein" evidence="1">
    <location>
        <begin position="27"/>
        <end position="470"/>
    </location>
</feature>
<feature type="domain" description="Peptidase S74" evidence="2">
    <location>
        <begin position="333"/>
        <end position="459"/>
    </location>
</feature>
<evidence type="ECO:0000256" key="1">
    <source>
        <dbReference type="SAM" id="SignalP"/>
    </source>
</evidence>
<dbReference type="EMBL" id="STFF01000004">
    <property type="protein sequence ID" value="THU38132.1"/>
    <property type="molecule type" value="Genomic_DNA"/>
</dbReference>
<dbReference type="PROSITE" id="PS51688">
    <property type="entry name" value="ICA"/>
    <property type="match status" value="1"/>
</dbReference>
<dbReference type="AlphaFoldDB" id="A0A4S8HY24"/>
<dbReference type="PROSITE" id="PS51257">
    <property type="entry name" value="PROKAR_LIPOPROTEIN"/>
    <property type="match status" value="1"/>
</dbReference>